<keyword evidence="1" id="KW-0472">Membrane</keyword>
<dbReference type="VEuPathDB" id="FungiDB:BD410DRAFT_844363"/>
<protein>
    <submittedName>
        <fullName evidence="2">Uncharacterized protein</fullName>
    </submittedName>
</protein>
<evidence type="ECO:0000313" key="3">
    <source>
        <dbReference type="Proteomes" id="UP000294933"/>
    </source>
</evidence>
<feature type="transmembrane region" description="Helical" evidence="1">
    <location>
        <begin position="216"/>
        <end position="237"/>
    </location>
</feature>
<name>A0A4Y7PPQ4_9AGAM</name>
<evidence type="ECO:0000256" key="1">
    <source>
        <dbReference type="SAM" id="Phobius"/>
    </source>
</evidence>
<dbReference type="EMBL" id="ML170242">
    <property type="protein sequence ID" value="TDL16470.1"/>
    <property type="molecule type" value="Genomic_DNA"/>
</dbReference>
<feature type="transmembrane region" description="Helical" evidence="1">
    <location>
        <begin position="257"/>
        <end position="280"/>
    </location>
</feature>
<evidence type="ECO:0000313" key="2">
    <source>
        <dbReference type="EMBL" id="TDL16470.1"/>
    </source>
</evidence>
<feature type="transmembrane region" description="Helical" evidence="1">
    <location>
        <begin position="20"/>
        <end position="40"/>
    </location>
</feature>
<feature type="transmembrane region" description="Helical" evidence="1">
    <location>
        <begin position="52"/>
        <end position="72"/>
    </location>
</feature>
<reference evidence="2 3" key="1">
    <citation type="submission" date="2018-06" db="EMBL/GenBank/DDBJ databases">
        <title>A transcriptomic atlas of mushroom development highlights an independent origin of complex multicellularity.</title>
        <authorList>
            <consortium name="DOE Joint Genome Institute"/>
            <person name="Krizsan K."/>
            <person name="Almasi E."/>
            <person name="Merenyi Z."/>
            <person name="Sahu N."/>
            <person name="Viragh M."/>
            <person name="Koszo T."/>
            <person name="Mondo S."/>
            <person name="Kiss B."/>
            <person name="Balint B."/>
            <person name="Kues U."/>
            <person name="Barry K."/>
            <person name="Hegedus J.C."/>
            <person name="Henrissat B."/>
            <person name="Johnson J."/>
            <person name="Lipzen A."/>
            <person name="Ohm R."/>
            <person name="Nagy I."/>
            <person name="Pangilinan J."/>
            <person name="Yan J."/>
            <person name="Xiong Y."/>
            <person name="Grigoriev I.V."/>
            <person name="Hibbett D.S."/>
            <person name="Nagy L.G."/>
        </authorList>
    </citation>
    <scope>NUCLEOTIDE SEQUENCE [LARGE SCALE GENOMIC DNA]</scope>
    <source>
        <strain evidence="2 3">SZMC22713</strain>
    </source>
</reference>
<proteinExistence type="predicted"/>
<keyword evidence="1" id="KW-0812">Transmembrane</keyword>
<dbReference type="OrthoDB" id="3046318at2759"/>
<keyword evidence="1" id="KW-1133">Transmembrane helix</keyword>
<dbReference type="AlphaFoldDB" id="A0A4Y7PPQ4"/>
<feature type="transmembrane region" description="Helical" evidence="1">
    <location>
        <begin position="111"/>
        <end position="137"/>
    </location>
</feature>
<dbReference type="Proteomes" id="UP000294933">
    <property type="component" value="Unassembled WGS sequence"/>
</dbReference>
<sequence length="361" mass="40387">MSNRDQVLKHAVQIQRVEEGIFLGLQVTGGHILLPLIIATSFLSKATPRHTIFLNFCFSWTLSSIIFSLLLYTERSDAQEASLTPGANMCLIQAALVNGIQAMSGIAHSRIVFHLTILGYRTSSTTLALVIHIWSVFRQARRNGALSESLIRPSLRNAVFLTLPSLIFAVFAIITLMVGDVPVEDNKGNTIPNLAVPTAFYCIILQKDGTLKLLQAVYVFTVTLAFITFFFEGLTMFEIYRRKTALQKFTPKGLTAVFIRLAIFSVLRTLILGFNLIIAIQPQRIFQAGLSKTFVFNGFVDLLQASLPLAAGLILGTQKDFLDAWFFCKRRRPSKRVDVVQVDVAQEKSYQMDDEKFIDIK</sequence>
<keyword evidence="3" id="KW-1185">Reference proteome</keyword>
<accession>A0A4Y7PPQ4</accession>
<gene>
    <name evidence="2" type="ORF">BD410DRAFT_844363</name>
</gene>
<dbReference type="STRING" id="50990.A0A4Y7PPQ4"/>
<feature type="transmembrane region" description="Helical" evidence="1">
    <location>
        <begin position="158"/>
        <end position="178"/>
    </location>
</feature>
<organism evidence="2 3">
    <name type="scientific">Rickenella mellea</name>
    <dbReference type="NCBI Taxonomy" id="50990"/>
    <lineage>
        <taxon>Eukaryota</taxon>
        <taxon>Fungi</taxon>
        <taxon>Dikarya</taxon>
        <taxon>Basidiomycota</taxon>
        <taxon>Agaricomycotina</taxon>
        <taxon>Agaricomycetes</taxon>
        <taxon>Hymenochaetales</taxon>
        <taxon>Rickenellaceae</taxon>
        <taxon>Rickenella</taxon>
    </lineage>
</organism>